<evidence type="ECO:0000256" key="3">
    <source>
        <dbReference type="ARBA" id="ARBA00023125"/>
    </source>
</evidence>
<evidence type="ECO:0000313" key="6">
    <source>
        <dbReference type="Proteomes" id="UP001203410"/>
    </source>
</evidence>
<dbReference type="InterPro" id="IPR005650">
    <property type="entry name" value="BlaI_family"/>
</dbReference>
<evidence type="ECO:0000256" key="4">
    <source>
        <dbReference type="ARBA" id="ARBA00023163"/>
    </source>
</evidence>
<accession>A0ABT0RXJ6</accession>
<proteinExistence type="inferred from homology"/>
<comment type="caution">
    <text evidence="5">The sequence shown here is derived from an EMBL/GenBank/DDBJ whole genome shotgun (WGS) entry which is preliminary data.</text>
</comment>
<dbReference type="RefSeq" id="WP_249905180.1">
    <property type="nucleotide sequence ID" value="NZ_JAMGBA010000004.1"/>
</dbReference>
<dbReference type="Pfam" id="PF03965">
    <property type="entry name" value="Penicillinase_R"/>
    <property type="match status" value="1"/>
</dbReference>
<evidence type="ECO:0000256" key="1">
    <source>
        <dbReference type="ARBA" id="ARBA00011046"/>
    </source>
</evidence>
<protein>
    <submittedName>
        <fullName evidence="5">BlaI/MecI/CopY family transcriptional regulator</fullName>
    </submittedName>
</protein>
<keyword evidence="6" id="KW-1185">Reference proteome</keyword>
<dbReference type="InterPro" id="IPR036388">
    <property type="entry name" value="WH-like_DNA-bd_sf"/>
</dbReference>
<gene>
    <name evidence="5" type="ORF">LZ496_13135</name>
</gene>
<dbReference type="Proteomes" id="UP001203410">
    <property type="component" value="Unassembled WGS sequence"/>
</dbReference>
<keyword evidence="3" id="KW-0238">DNA-binding</keyword>
<dbReference type="EMBL" id="JAMGBA010000004">
    <property type="protein sequence ID" value="MCL6699722.1"/>
    <property type="molecule type" value="Genomic_DNA"/>
</dbReference>
<dbReference type="Gene3D" id="1.10.4040.10">
    <property type="entry name" value="Penicillinase repressor domain"/>
    <property type="match status" value="1"/>
</dbReference>
<organism evidence="5 6">
    <name type="scientific">Sphingomonas caseinilyticus</name>
    <dbReference type="NCBI Taxonomy" id="2908205"/>
    <lineage>
        <taxon>Bacteria</taxon>
        <taxon>Pseudomonadati</taxon>
        <taxon>Pseudomonadota</taxon>
        <taxon>Alphaproteobacteria</taxon>
        <taxon>Sphingomonadales</taxon>
        <taxon>Sphingomonadaceae</taxon>
        <taxon>Sphingomonas</taxon>
    </lineage>
</organism>
<name>A0ABT0RXJ6_9SPHN</name>
<reference evidence="5 6" key="1">
    <citation type="submission" date="2022-05" db="EMBL/GenBank/DDBJ databases">
        <authorList>
            <person name="Jo J.-H."/>
            <person name="Im W.-T."/>
        </authorList>
    </citation>
    <scope>NUCLEOTIDE SEQUENCE [LARGE SCALE GENOMIC DNA]</scope>
    <source>
        <strain evidence="5 6">NSE70-1</strain>
    </source>
</reference>
<keyword evidence="2" id="KW-0805">Transcription regulation</keyword>
<keyword evidence="4" id="KW-0804">Transcription</keyword>
<dbReference type="InterPro" id="IPR036390">
    <property type="entry name" value="WH_DNA-bd_sf"/>
</dbReference>
<evidence type="ECO:0000256" key="2">
    <source>
        <dbReference type="ARBA" id="ARBA00023015"/>
    </source>
</evidence>
<evidence type="ECO:0000313" key="5">
    <source>
        <dbReference type="EMBL" id="MCL6699722.1"/>
    </source>
</evidence>
<comment type="similarity">
    <text evidence="1">Belongs to the BlaI transcriptional regulatory family.</text>
</comment>
<dbReference type="Gene3D" id="1.10.10.10">
    <property type="entry name" value="Winged helix-like DNA-binding domain superfamily/Winged helix DNA-binding domain"/>
    <property type="match status" value="1"/>
</dbReference>
<sequence>MDVRISDAELEVMEALWAAGQPLTAAEVADRIDGTREWTLATVKTMLSRLATKGALKHREDGRRFLYSPAIKREDYVGHESRRFVERLFGGRLSPLVARLAEEDALDEDDIAEIEALLRELKS</sequence>
<dbReference type="PIRSF" id="PIRSF019455">
    <property type="entry name" value="CopR_AtkY"/>
    <property type="match status" value="1"/>
</dbReference>
<dbReference type="SUPFAM" id="SSF46785">
    <property type="entry name" value="Winged helix' DNA-binding domain"/>
    <property type="match status" value="1"/>
</dbReference>